<keyword evidence="2" id="KW-1185">Reference proteome</keyword>
<reference evidence="1 2" key="1">
    <citation type="submission" date="2016-10" db="EMBL/GenBank/DDBJ databases">
        <authorList>
            <person name="Varghese N."/>
            <person name="Submissions S."/>
        </authorList>
    </citation>
    <scope>NUCLEOTIDE SEQUENCE [LARGE SCALE GENOMIC DNA]</scope>
    <source>
        <strain evidence="1 2">DSM 11449</strain>
    </source>
</reference>
<dbReference type="EMBL" id="FNND01000003">
    <property type="protein sequence ID" value="SDW62149.1"/>
    <property type="molecule type" value="Genomic_DNA"/>
</dbReference>
<evidence type="ECO:0000313" key="2">
    <source>
        <dbReference type="Proteomes" id="UP000182771"/>
    </source>
</evidence>
<dbReference type="AlphaFoldDB" id="A0A1H2V2H5"/>
<dbReference type="Proteomes" id="UP000182771">
    <property type="component" value="Unassembled WGS sequence"/>
</dbReference>
<sequence>MKTSTKRNFLIIITAALLSVLLRQDLQRLVDAFLEGYYKGKGL</sequence>
<protein>
    <submittedName>
        <fullName evidence="1">Uncharacterized protein</fullName>
    </submittedName>
</protein>
<dbReference type="RefSeq" id="WP_016420409.1">
    <property type="nucleotide sequence ID" value="NZ_CAUQLQ010000016.1"/>
</dbReference>
<evidence type="ECO:0000313" key="1">
    <source>
        <dbReference type="EMBL" id="SDW62149.1"/>
    </source>
</evidence>
<comment type="caution">
    <text evidence="1">The sequence shown here is derived from an EMBL/GenBank/DDBJ whole genome shotgun (WGS) entry which is preliminary data.</text>
</comment>
<dbReference type="GeneID" id="85018590"/>
<name>A0A1H2V2H5_9FLAO</name>
<organism evidence="1 2">
    <name type="scientific">Capnocytophaga granulosa</name>
    <dbReference type="NCBI Taxonomy" id="45242"/>
    <lineage>
        <taxon>Bacteria</taxon>
        <taxon>Pseudomonadati</taxon>
        <taxon>Bacteroidota</taxon>
        <taxon>Flavobacteriia</taxon>
        <taxon>Flavobacteriales</taxon>
        <taxon>Flavobacteriaceae</taxon>
        <taxon>Capnocytophaga</taxon>
    </lineage>
</organism>
<gene>
    <name evidence="1" type="ORF">SAMN05444420_10327</name>
</gene>
<proteinExistence type="predicted"/>
<accession>A0A1H2V2H5</accession>